<keyword evidence="3" id="KW-1185">Reference proteome</keyword>
<feature type="region of interest" description="Disordered" evidence="1">
    <location>
        <begin position="1"/>
        <end position="22"/>
    </location>
</feature>
<gene>
    <name evidence="2" type="ORF">Pla163_22660</name>
</gene>
<accession>A0A518D106</accession>
<proteinExistence type="predicted"/>
<dbReference type="Proteomes" id="UP000319342">
    <property type="component" value="Chromosome"/>
</dbReference>
<protein>
    <submittedName>
        <fullName evidence="2">Uncharacterized protein</fullName>
    </submittedName>
</protein>
<feature type="compositionally biased region" description="Low complexity" evidence="1">
    <location>
        <begin position="12"/>
        <end position="21"/>
    </location>
</feature>
<evidence type="ECO:0000256" key="1">
    <source>
        <dbReference type="SAM" id="MobiDB-lite"/>
    </source>
</evidence>
<name>A0A518D106_9BACT</name>
<organism evidence="2 3">
    <name type="scientific">Rohdeia mirabilis</name>
    <dbReference type="NCBI Taxonomy" id="2528008"/>
    <lineage>
        <taxon>Bacteria</taxon>
        <taxon>Pseudomonadati</taxon>
        <taxon>Planctomycetota</taxon>
        <taxon>Planctomycetia</taxon>
        <taxon>Planctomycetia incertae sedis</taxon>
        <taxon>Rohdeia</taxon>
    </lineage>
</organism>
<dbReference type="EMBL" id="CP036290">
    <property type="protein sequence ID" value="QDU85140.1"/>
    <property type="molecule type" value="Genomic_DNA"/>
</dbReference>
<dbReference type="AlphaFoldDB" id="A0A518D106"/>
<evidence type="ECO:0000313" key="3">
    <source>
        <dbReference type="Proteomes" id="UP000319342"/>
    </source>
</evidence>
<evidence type="ECO:0000313" key="2">
    <source>
        <dbReference type="EMBL" id="QDU85140.1"/>
    </source>
</evidence>
<reference evidence="2 3" key="1">
    <citation type="submission" date="2019-02" db="EMBL/GenBank/DDBJ databases">
        <title>Deep-cultivation of Planctomycetes and their phenomic and genomic characterization uncovers novel biology.</title>
        <authorList>
            <person name="Wiegand S."/>
            <person name="Jogler M."/>
            <person name="Boedeker C."/>
            <person name="Pinto D."/>
            <person name="Vollmers J."/>
            <person name="Rivas-Marin E."/>
            <person name="Kohn T."/>
            <person name="Peeters S.H."/>
            <person name="Heuer A."/>
            <person name="Rast P."/>
            <person name="Oberbeckmann S."/>
            <person name="Bunk B."/>
            <person name="Jeske O."/>
            <person name="Meyerdierks A."/>
            <person name="Storesund J.E."/>
            <person name="Kallscheuer N."/>
            <person name="Luecker S."/>
            <person name="Lage O.M."/>
            <person name="Pohl T."/>
            <person name="Merkel B.J."/>
            <person name="Hornburger P."/>
            <person name="Mueller R.-W."/>
            <person name="Bruemmer F."/>
            <person name="Labrenz M."/>
            <person name="Spormann A.M."/>
            <person name="Op den Camp H."/>
            <person name="Overmann J."/>
            <person name="Amann R."/>
            <person name="Jetten M.S.M."/>
            <person name="Mascher T."/>
            <person name="Medema M.H."/>
            <person name="Devos D.P."/>
            <person name="Kaster A.-K."/>
            <person name="Ovreas L."/>
            <person name="Rohde M."/>
            <person name="Galperin M.Y."/>
            <person name="Jogler C."/>
        </authorList>
    </citation>
    <scope>NUCLEOTIDE SEQUENCE [LARGE SCALE GENOMIC DNA]</scope>
    <source>
        <strain evidence="2 3">Pla163</strain>
    </source>
</reference>
<sequence>MRSTTEPTSVLGAGPAGAPRTAPRRSWARCGLGVAALVPLWTASACDGDANERASVPFVPQHVEGWVERTTFDDLPTYVWCEPGYAGPIPEAWRAAFGGVSASRGRLPDAAAGGGWRAYVGHAAPRAALFLERSTVRADRDAWLRERTESSLPQRPAQLASPFLLAEIERVAEQRTRALPNADFVALGDEVGVTPFGDPLEFARPGELPCTDEALGLLGGPDVAGFLARRRADQAELLAALERAAQGVRRAAPSAAVGLLGNGPRTPFGGVGAADLVDRFEVLEPYPAGLIRAGVLLERARPTAKRARVLRTVFDESGPACRWQVWEHVLRGGDGLVLWWRPALAERPELVGALAEAVGAARAFRGRLGPTALASVAPRIAVLTDFEGDAGLWLAVARGERLHWPARLAGFEAAHGPAFERRRAWVRAFEDAGLQCGALAVERLATASSPPVELAVASALELARPDVRAALVRHLDAGGHLLIDDENDAGEARALERQYPTRVHRAPLGIDRVMLDRVAGRIAGPRSLRLEHGLRELAVLAGVPAPPARLVASDGRALLQNWFPCDDGGWVGIAVESADSPTERASLSAFTAQLEWSRTAKDTVSDTVDDTVDDTVNEAVAPIRPLYATWSWRSDLDARSRGLAVPAGGPAIVRIEPRVPLETRAGADEVRSR</sequence>